<proteinExistence type="predicted"/>
<dbReference type="InterPro" id="IPR004143">
    <property type="entry name" value="BPL_LPL_catalytic"/>
</dbReference>
<dbReference type="NCBIfam" id="TIGR00121">
    <property type="entry name" value="birA_ligase"/>
    <property type="match status" value="1"/>
</dbReference>
<sequence length="249" mass="27695">MTLQDSPFHFIEFDEVDSTSGFLKTELKAGNLSGYNLCTTLNQTGGYGQRGREWVHSGSSLAFSLSIPFELPIHLYTFLSSSIALLLRDCLAQNSSESFQVKWPNDVFVPGGKVAGSLLELTTAQATKQTYLVIGVGVNLSEIKDKQNKFKAGWVSDLNRERFLIDFSSAIYALFSKAENSLNFKLEEWLKHDFFSPNQPVIVYHSDHSKVGLYKGLTPSAEVQVEIEGYVETYQSGAVSIRPITSEQT</sequence>
<organism evidence="3 4">
    <name type="scientific">Hydrogenovibrio crunogenus</name>
    <dbReference type="NCBI Taxonomy" id="39765"/>
    <lineage>
        <taxon>Bacteria</taxon>
        <taxon>Pseudomonadati</taxon>
        <taxon>Pseudomonadota</taxon>
        <taxon>Gammaproteobacteria</taxon>
        <taxon>Thiotrichales</taxon>
        <taxon>Piscirickettsiaceae</taxon>
        <taxon>Hydrogenovibrio</taxon>
    </lineage>
</organism>
<reference evidence="3 4" key="1">
    <citation type="submission" date="2018-08" db="EMBL/GenBank/DDBJ databases">
        <title>Horizontal acquisition of hydrogen conversion ability and other habitat adaptations in Hydrogenovibrio crunogenus strains.</title>
        <authorList>
            <person name="Gonnella G."/>
            <person name="Adam N."/>
            <person name="Perner M."/>
        </authorList>
    </citation>
    <scope>NUCLEOTIDE SEQUENCE [LARGE SCALE GENOMIC DNA]</scope>
    <source>
        <strain evidence="3 4">SP-41</strain>
    </source>
</reference>
<dbReference type="PANTHER" id="PTHR12835">
    <property type="entry name" value="BIOTIN PROTEIN LIGASE"/>
    <property type="match status" value="1"/>
</dbReference>
<dbReference type="GO" id="GO:0005737">
    <property type="term" value="C:cytoplasm"/>
    <property type="evidence" value="ECO:0007669"/>
    <property type="project" value="TreeGrafter"/>
</dbReference>
<keyword evidence="1 3" id="KW-0436">Ligase</keyword>
<dbReference type="OrthoDB" id="9807064at2"/>
<accession>A0A4P7P1W9</accession>
<feature type="domain" description="BPL/LPL catalytic" evidence="2">
    <location>
        <begin position="1"/>
        <end position="183"/>
    </location>
</feature>
<dbReference type="RefSeq" id="WP_135796562.1">
    <property type="nucleotide sequence ID" value="NZ_CP032096.1"/>
</dbReference>
<evidence type="ECO:0000256" key="1">
    <source>
        <dbReference type="ARBA" id="ARBA00022598"/>
    </source>
</evidence>
<dbReference type="AlphaFoldDB" id="A0A4P7P1W9"/>
<dbReference type="EMBL" id="CP032096">
    <property type="protein sequence ID" value="QBZ83989.1"/>
    <property type="molecule type" value="Genomic_DNA"/>
</dbReference>
<gene>
    <name evidence="3" type="primary">birA</name>
    <name evidence="3" type="ORF">GHNINEIG_02059</name>
</gene>
<dbReference type="InterPro" id="IPR045864">
    <property type="entry name" value="aa-tRNA-synth_II/BPL/LPL"/>
</dbReference>
<dbReference type="Proteomes" id="UP000296201">
    <property type="component" value="Chromosome"/>
</dbReference>
<dbReference type="PANTHER" id="PTHR12835:SF5">
    <property type="entry name" value="BIOTIN--PROTEIN LIGASE"/>
    <property type="match status" value="1"/>
</dbReference>
<dbReference type="InterPro" id="IPR004408">
    <property type="entry name" value="Biotin_CoA_COase_ligase"/>
</dbReference>
<dbReference type="PROSITE" id="PS51733">
    <property type="entry name" value="BPL_LPL_CATALYTIC"/>
    <property type="match status" value="1"/>
</dbReference>
<dbReference type="CDD" id="cd16442">
    <property type="entry name" value="BPL"/>
    <property type="match status" value="1"/>
</dbReference>
<dbReference type="SUPFAM" id="SSF55681">
    <property type="entry name" value="Class II aaRS and biotin synthetases"/>
    <property type="match status" value="1"/>
</dbReference>
<evidence type="ECO:0000313" key="4">
    <source>
        <dbReference type="Proteomes" id="UP000296201"/>
    </source>
</evidence>
<dbReference type="GO" id="GO:0004077">
    <property type="term" value="F:biotin--[biotin carboxyl-carrier protein] ligase activity"/>
    <property type="evidence" value="ECO:0007669"/>
    <property type="project" value="UniProtKB-EC"/>
</dbReference>
<evidence type="ECO:0000259" key="2">
    <source>
        <dbReference type="PROSITE" id="PS51733"/>
    </source>
</evidence>
<evidence type="ECO:0000313" key="3">
    <source>
        <dbReference type="EMBL" id="QBZ83989.1"/>
    </source>
</evidence>
<name>A0A4P7P1W9_9GAMM</name>
<dbReference type="Gene3D" id="3.30.930.10">
    <property type="entry name" value="Bira Bifunctional Protein, Domain 2"/>
    <property type="match status" value="1"/>
</dbReference>
<dbReference type="Pfam" id="PF03099">
    <property type="entry name" value="BPL_LplA_LipB"/>
    <property type="match status" value="1"/>
</dbReference>
<keyword evidence="4" id="KW-1185">Reference proteome</keyword>
<protein>
    <submittedName>
        <fullName evidence="3">Bifunctional ligase/repressor BirA</fullName>
        <ecNumber evidence="3">6.3.4.15</ecNumber>
    </submittedName>
</protein>
<dbReference type="EC" id="6.3.4.15" evidence="3"/>